<dbReference type="RefSeq" id="WP_136483757.1">
    <property type="nucleotide sequence ID" value="NZ_CP076642.1"/>
</dbReference>
<dbReference type="Proteomes" id="UP000694232">
    <property type="component" value="Chromosome 2"/>
</dbReference>
<name>A0A975YLM2_9VIBR</name>
<evidence type="ECO:0000313" key="3">
    <source>
        <dbReference type="Proteomes" id="UP000694232"/>
    </source>
</evidence>
<dbReference type="Gene3D" id="3.30.70.1290">
    <property type="entry name" value="Transposase IS200-like"/>
    <property type="match status" value="1"/>
</dbReference>
<reference evidence="2" key="1">
    <citation type="submission" date="2021-06" db="EMBL/GenBank/DDBJ databases">
        <title>Vibrio nov. sp., novel gut bacterium isolated from Yellow Sea oyster.</title>
        <authorList>
            <person name="Muhammad N."/>
            <person name="Nguyen T.H."/>
            <person name="Lee Y.-J."/>
            <person name="Ko J."/>
            <person name="Kim S.-G."/>
        </authorList>
    </citation>
    <scope>NUCLEOTIDE SEQUENCE</scope>
    <source>
        <strain evidence="2">OG9-811</strain>
    </source>
</reference>
<protein>
    <submittedName>
        <fullName evidence="2">Transposase</fullName>
    </submittedName>
</protein>
<organism evidence="2 3">
    <name type="scientific">Vibrio ostreae</name>
    <dbReference type="NCBI Taxonomy" id="2841925"/>
    <lineage>
        <taxon>Bacteria</taxon>
        <taxon>Pseudomonadati</taxon>
        <taxon>Pseudomonadota</taxon>
        <taxon>Gammaproteobacteria</taxon>
        <taxon>Vibrionales</taxon>
        <taxon>Vibrionaceae</taxon>
        <taxon>Vibrio</taxon>
    </lineage>
</organism>
<accession>A0A975YLM2</accession>
<sequence length="319" mass="36440">MTTARAKLICPQITPYYHCVSRCVRRSFLCGQDHVSGRSYEHRRQWVEDKILHLAAIYCIDICAYAVMSNHYHLVVRIDHESALALSPAEVIERWSIDHHLPAIIQRFKSAQTTQPENDKCMKIIETWRERLSSLSWFMKELNFDIALQANKEDECTGHFWEGRFKSQALLDEKALLAAMAYVDLNPVRAKEASTPEKSRYTSLKLRLSKAAKGLTQSPPLLNFVGFNGSLQTKGLPFSFQDYLHLVDWLGRHIKPDKAGHISSAQPDILTRLALSAHDCLYLCTQLEAKPRLWIGGAQKLLSAKNRLNRRRMVGLVIS</sequence>
<proteinExistence type="predicted"/>
<dbReference type="InterPro" id="IPR036515">
    <property type="entry name" value="Transposase_17_sf"/>
</dbReference>
<dbReference type="GO" id="GO:0004803">
    <property type="term" value="F:transposase activity"/>
    <property type="evidence" value="ECO:0007669"/>
    <property type="project" value="InterPro"/>
</dbReference>
<dbReference type="KEGG" id="vos:KNV97_03895"/>
<dbReference type="SUPFAM" id="SSF143422">
    <property type="entry name" value="Transposase IS200-like"/>
    <property type="match status" value="1"/>
</dbReference>
<feature type="domain" description="Transposase IS200-like" evidence="1">
    <location>
        <begin position="12"/>
        <end position="186"/>
    </location>
</feature>
<keyword evidence="3" id="KW-1185">Reference proteome</keyword>
<evidence type="ECO:0000259" key="1">
    <source>
        <dbReference type="SMART" id="SM01321"/>
    </source>
</evidence>
<dbReference type="InterPro" id="IPR002686">
    <property type="entry name" value="Transposase_17"/>
</dbReference>
<gene>
    <name evidence="2" type="ORF">KNV97_03895</name>
</gene>
<dbReference type="GO" id="GO:0006313">
    <property type="term" value="P:DNA transposition"/>
    <property type="evidence" value="ECO:0007669"/>
    <property type="project" value="InterPro"/>
</dbReference>
<dbReference type="EMBL" id="CP076642">
    <property type="protein sequence ID" value="QXO15571.1"/>
    <property type="molecule type" value="Genomic_DNA"/>
</dbReference>
<dbReference type="AlphaFoldDB" id="A0A975YLM2"/>
<dbReference type="PANTHER" id="PTHR34322">
    <property type="entry name" value="TRANSPOSASE, Y1_TNP DOMAIN-CONTAINING"/>
    <property type="match status" value="1"/>
</dbReference>
<evidence type="ECO:0000313" key="2">
    <source>
        <dbReference type="EMBL" id="QXO15571.1"/>
    </source>
</evidence>
<dbReference type="GO" id="GO:0003677">
    <property type="term" value="F:DNA binding"/>
    <property type="evidence" value="ECO:0007669"/>
    <property type="project" value="InterPro"/>
</dbReference>
<dbReference type="PANTHER" id="PTHR34322:SF2">
    <property type="entry name" value="TRANSPOSASE IS200-LIKE DOMAIN-CONTAINING PROTEIN"/>
    <property type="match status" value="1"/>
</dbReference>
<dbReference type="SMART" id="SM01321">
    <property type="entry name" value="Y1_Tnp"/>
    <property type="match status" value="1"/>
</dbReference>